<dbReference type="AlphaFoldDB" id="A0A1R1XU03"/>
<feature type="region of interest" description="Disordered" evidence="1">
    <location>
        <begin position="168"/>
        <end position="189"/>
    </location>
</feature>
<comment type="caution">
    <text evidence="2">The sequence shown here is derived from an EMBL/GenBank/DDBJ whole genome shotgun (WGS) entry which is preliminary data.</text>
</comment>
<evidence type="ECO:0000313" key="3">
    <source>
        <dbReference type="Proteomes" id="UP000187429"/>
    </source>
</evidence>
<dbReference type="EMBL" id="LSSM01003358">
    <property type="protein sequence ID" value="OMJ18143.1"/>
    <property type="molecule type" value="Genomic_DNA"/>
</dbReference>
<feature type="region of interest" description="Disordered" evidence="1">
    <location>
        <begin position="522"/>
        <end position="543"/>
    </location>
</feature>
<evidence type="ECO:0000313" key="2">
    <source>
        <dbReference type="EMBL" id="OMJ18143.1"/>
    </source>
</evidence>
<gene>
    <name evidence="2" type="ORF">AYI69_g7149</name>
</gene>
<protein>
    <submittedName>
        <fullName evidence="2">Uncharacterized protein</fullName>
    </submittedName>
</protein>
<name>A0A1R1XU03_9FUNG</name>
<dbReference type="Proteomes" id="UP000187429">
    <property type="component" value="Unassembled WGS sequence"/>
</dbReference>
<accession>A0A1R1XU03</accession>
<feature type="region of interest" description="Disordered" evidence="1">
    <location>
        <begin position="687"/>
        <end position="728"/>
    </location>
</feature>
<dbReference type="OrthoDB" id="5578027at2759"/>
<reference evidence="3" key="1">
    <citation type="submission" date="2017-01" db="EMBL/GenBank/DDBJ databases">
        <authorList>
            <person name="Wang Y."/>
            <person name="White M."/>
            <person name="Kvist S."/>
            <person name="Moncalvo J.-M."/>
        </authorList>
    </citation>
    <scope>NUCLEOTIDE SEQUENCE [LARGE SCALE GENOMIC DNA]</scope>
    <source>
        <strain evidence="3">ID-206-W2</strain>
    </source>
</reference>
<organism evidence="2 3">
    <name type="scientific">Smittium culicis</name>
    <dbReference type="NCBI Taxonomy" id="133412"/>
    <lineage>
        <taxon>Eukaryota</taxon>
        <taxon>Fungi</taxon>
        <taxon>Fungi incertae sedis</taxon>
        <taxon>Zoopagomycota</taxon>
        <taxon>Kickxellomycotina</taxon>
        <taxon>Harpellomycetes</taxon>
        <taxon>Harpellales</taxon>
        <taxon>Legeriomycetaceae</taxon>
        <taxon>Smittium</taxon>
    </lineage>
</organism>
<sequence>MDSKTARVKATNILGTIHTNHPRSVNSPSLFVSPLSPIDNRLNYSALNRNQPIPEHLRSINSTPKHQNVYTTPIPPSRNSTHYVSSNLKNSNFIQYPQQTPSNFARVNSSLNSSMRDLNIQQQNTISNSTTRASASSANIINYARNQHDSKYPSADSINSPNSFVKNRSSTIGEESSPFHSPQRVFNPDQTRNNTSFNENLIPSSHITSGGSSMSNLNKISSNKENLINLNQQLPAGRSTNQGYRRPISQIDRILESQTIAINNRQSVFSPDLNTLDSMNYDSSIRNPSRNANLHLTLDTSNIQNYNRVNSANISSNPKYQFNNHTNYSQSNANLPYSPARVTSKTSINTIPENQVDYNSSIESKRFSISESIDSPTHSYFKSSNNLDSISSNSGRNSRNQNTITFSMGDISLEAANEILVRKCKDLEISKNSVFSINKALEAELSQERKKVANLLKASSSQFHGISEFKPQILKENESEKIDGYTLDTDKEFESILSSLGNMINNGNEAIEFCSASDGIKVKPSNESSNDSSYFKDYSDDKSSTIDNPDTLEYLNISATNKETKDSTINPNSSNDKLNVALDIIEKLVVISKKSMLSGPKIESLCKPITENSSTSLKTISRTSSLKAPTKQPAILNINSIKSISKSSTSPTNATTTSNFNDAKHIPSKIIKPTVFNYSLKSPEKFSSQSTFLQNPNSFKSPTNKPQKNDSLAMNRGSSAPQSNVKDESNLQYNHINDMKEIHKLLLELKQSLSQ</sequence>
<keyword evidence="3" id="KW-1185">Reference proteome</keyword>
<proteinExistence type="predicted"/>
<evidence type="ECO:0000256" key="1">
    <source>
        <dbReference type="SAM" id="MobiDB-lite"/>
    </source>
</evidence>
<feature type="compositionally biased region" description="Polar residues" evidence="1">
    <location>
        <begin position="168"/>
        <end position="180"/>
    </location>
</feature>